<sequence>MSDLPKTAPTMNRQVFRGAVLLAVLAACALGTRTSLESEVGHHRHYLVLVHLLAFSSWFGCSVWVSFVSGLVMFRNLPRHVFGRLQSRLFPAYFQYSAVTVAVAILTAGALGWRTNVLLVVMATVLLNLLFLEPETTRIMYKRHAVEKRLGTGHEVGQLKPDDPVKANDPELRALSKKFGMLHGISSLTNLAALGFGCVWLNFCAAKIGN</sequence>
<dbReference type="InterPro" id="IPR025423">
    <property type="entry name" value="TMEM205-like"/>
</dbReference>
<accession>A0A7S4MCN5</accession>
<feature type="transmembrane region" description="Helical" evidence="5">
    <location>
        <begin position="117"/>
        <end position="133"/>
    </location>
</feature>
<feature type="transmembrane region" description="Helical" evidence="5">
    <location>
        <begin position="93"/>
        <end position="111"/>
    </location>
</feature>
<gene>
    <name evidence="7" type="ORF">OAUR00152_LOCUS6181</name>
</gene>
<evidence type="ECO:0000256" key="4">
    <source>
        <dbReference type="ARBA" id="ARBA00023136"/>
    </source>
</evidence>
<reference evidence="7" key="1">
    <citation type="submission" date="2021-01" db="EMBL/GenBank/DDBJ databases">
        <authorList>
            <person name="Corre E."/>
            <person name="Pelletier E."/>
            <person name="Niang G."/>
            <person name="Scheremetjew M."/>
            <person name="Finn R."/>
            <person name="Kale V."/>
            <person name="Holt S."/>
            <person name="Cochrane G."/>
            <person name="Meng A."/>
            <person name="Brown T."/>
            <person name="Cohen L."/>
        </authorList>
    </citation>
    <scope>NUCLEOTIDE SEQUENCE</scope>
    <source>
        <strain evidence="7">Isolate 1302-5</strain>
    </source>
</reference>
<keyword evidence="4 5" id="KW-0472">Membrane</keyword>
<evidence type="ECO:0000256" key="1">
    <source>
        <dbReference type="ARBA" id="ARBA00004370"/>
    </source>
</evidence>
<feature type="transmembrane region" description="Helical" evidence="5">
    <location>
        <begin position="182"/>
        <end position="203"/>
    </location>
</feature>
<dbReference type="AlphaFoldDB" id="A0A7S4MCN5"/>
<dbReference type="EMBL" id="HBKQ01009245">
    <property type="protein sequence ID" value="CAE2215265.1"/>
    <property type="molecule type" value="Transcribed_RNA"/>
</dbReference>
<keyword evidence="2 5" id="KW-0812">Transmembrane</keyword>
<evidence type="ECO:0000313" key="7">
    <source>
        <dbReference type="EMBL" id="CAE2215265.1"/>
    </source>
</evidence>
<evidence type="ECO:0000256" key="5">
    <source>
        <dbReference type="SAM" id="Phobius"/>
    </source>
</evidence>
<protein>
    <recommendedName>
        <fullName evidence="6">TMEM205-like domain-containing protein</fullName>
    </recommendedName>
</protein>
<dbReference type="GO" id="GO:0016020">
    <property type="term" value="C:membrane"/>
    <property type="evidence" value="ECO:0007669"/>
    <property type="project" value="UniProtKB-SubCell"/>
</dbReference>
<dbReference type="PANTHER" id="PTHR23241:SF102">
    <property type="entry name" value="LD23009P"/>
    <property type="match status" value="1"/>
</dbReference>
<comment type="subcellular location">
    <subcellularLocation>
        <location evidence="1">Membrane</location>
    </subcellularLocation>
</comment>
<feature type="domain" description="TMEM205-like" evidence="6">
    <location>
        <begin position="53"/>
        <end position="144"/>
    </location>
</feature>
<evidence type="ECO:0000256" key="3">
    <source>
        <dbReference type="ARBA" id="ARBA00022989"/>
    </source>
</evidence>
<keyword evidence="3 5" id="KW-1133">Transmembrane helix</keyword>
<dbReference type="InterPro" id="IPR053009">
    <property type="entry name" value="Xanthocillin_Biosynth-Assoc"/>
</dbReference>
<dbReference type="PROSITE" id="PS51257">
    <property type="entry name" value="PROKAR_LIPOPROTEIN"/>
    <property type="match status" value="1"/>
</dbReference>
<evidence type="ECO:0000259" key="6">
    <source>
        <dbReference type="Pfam" id="PF13664"/>
    </source>
</evidence>
<feature type="transmembrane region" description="Helical" evidence="5">
    <location>
        <begin position="48"/>
        <end position="72"/>
    </location>
</feature>
<name>A0A7S4MCN5_9STRA</name>
<evidence type="ECO:0000256" key="2">
    <source>
        <dbReference type="ARBA" id="ARBA00022692"/>
    </source>
</evidence>
<proteinExistence type="predicted"/>
<dbReference type="Pfam" id="PF13664">
    <property type="entry name" value="DUF4149"/>
    <property type="match status" value="1"/>
</dbReference>
<organism evidence="7">
    <name type="scientific">Odontella aurita</name>
    <dbReference type="NCBI Taxonomy" id="265563"/>
    <lineage>
        <taxon>Eukaryota</taxon>
        <taxon>Sar</taxon>
        <taxon>Stramenopiles</taxon>
        <taxon>Ochrophyta</taxon>
        <taxon>Bacillariophyta</taxon>
        <taxon>Mediophyceae</taxon>
        <taxon>Biddulphiophycidae</taxon>
        <taxon>Eupodiscales</taxon>
        <taxon>Odontellaceae</taxon>
        <taxon>Odontella</taxon>
    </lineage>
</organism>
<dbReference type="PANTHER" id="PTHR23241">
    <property type="entry name" value="LATE EMBRYOGENESIS ABUNDANT PLANTS LEA-RELATED"/>
    <property type="match status" value="1"/>
</dbReference>